<dbReference type="Gene3D" id="2.40.50.140">
    <property type="entry name" value="Nucleic acid-binding proteins"/>
    <property type="match status" value="1"/>
</dbReference>
<dbReference type="InterPro" id="IPR036599">
    <property type="entry name" value="DNA_ligase_N_sf"/>
</dbReference>
<dbReference type="RefSeq" id="WP_282583139.1">
    <property type="nucleotide sequence ID" value="NZ_JAMOIM010000001.1"/>
</dbReference>
<dbReference type="SUPFAM" id="SSF50249">
    <property type="entry name" value="Nucleic acid-binding proteins"/>
    <property type="match status" value="1"/>
</dbReference>
<dbReference type="Pfam" id="PF01068">
    <property type="entry name" value="DNA_ligase_A_M"/>
    <property type="match status" value="1"/>
</dbReference>
<keyword evidence="9" id="KW-0460">Magnesium</keyword>
<dbReference type="SUPFAM" id="SSF56091">
    <property type="entry name" value="DNA ligase/mRNA capping enzyme, catalytic domain"/>
    <property type="match status" value="1"/>
</dbReference>
<dbReference type="GO" id="GO:0046872">
    <property type="term" value="F:metal ion binding"/>
    <property type="evidence" value="ECO:0007669"/>
    <property type="project" value="UniProtKB-KW"/>
</dbReference>
<dbReference type="EMBL" id="JAMOIM010000001">
    <property type="protein sequence ID" value="MCW6506793.1"/>
    <property type="molecule type" value="Genomic_DNA"/>
</dbReference>
<evidence type="ECO:0000256" key="8">
    <source>
        <dbReference type="ARBA" id="ARBA00022840"/>
    </source>
</evidence>
<keyword evidence="10" id="KW-0233">DNA recombination</keyword>
<dbReference type="GO" id="GO:0006260">
    <property type="term" value="P:DNA replication"/>
    <property type="evidence" value="ECO:0007669"/>
    <property type="project" value="UniProtKB-KW"/>
</dbReference>
<protein>
    <recommendedName>
        <fullName evidence="1">DNA ligase (ATP)</fullName>
        <ecNumber evidence="1">6.5.1.1</ecNumber>
    </recommendedName>
</protein>
<dbReference type="InterPro" id="IPR050191">
    <property type="entry name" value="ATP-dep_DNA_ligase"/>
</dbReference>
<dbReference type="InterPro" id="IPR012309">
    <property type="entry name" value="DNA_ligase_ATP-dep_C"/>
</dbReference>
<keyword evidence="7" id="KW-0227">DNA damage</keyword>
<accession>A0AA41YTY7</accession>
<comment type="caution">
    <text evidence="15">The sequence shown here is derived from an EMBL/GenBank/DDBJ whole genome shotgun (WGS) entry which is preliminary data.</text>
</comment>
<dbReference type="GO" id="GO:0006310">
    <property type="term" value="P:DNA recombination"/>
    <property type="evidence" value="ECO:0007669"/>
    <property type="project" value="UniProtKB-KW"/>
</dbReference>
<evidence type="ECO:0000256" key="11">
    <source>
        <dbReference type="ARBA" id="ARBA00023204"/>
    </source>
</evidence>
<evidence type="ECO:0000256" key="12">
    <source>
        <dbReference type="ARBA" id="ARBA00023306"/>
    </source>
</evidence>
<dbReference type="NCBIfam" id="NF006701">
    <property type="entry name" value="PRK09247.1"/>
    <property type="match status" value="1"/>
</dbReference>
<evidence type="ECO:0000256" key="2">
    <source>
        <dbReference type="ARBA" id="ARBA00022598"/>
    </source>
</evidence>
<dbReference type="GO" id="GO:0051301">
    <property type="term" value="P:cell division"/>
    <property type="evidence" value="ECO:0007669"/>
    <property type="project" value="UniProtKB-KW"/>
</dbReference>
<gene>
    <name evidence="15" type="ORF">M8523_02010</name>
</gene>
<keyword evidence="16" id="KW-1185">Reference proteome</keyword>
<keyword evidence="2 15" id="KW-0436">Ligase</keyword>
<dbReference type="GO" id="GO:0006281">
    <property type="term" value="P:DNA repair"/>
    <property type="evidence" value="ECO:0007669"/>
    <property type="project" value="UniProtKB-KW"/>
</dbReference>
<keyword evidence="11" id="KW-0234">DNA repair</keyword>
<evidence type="ECO:0000313" key="16">
    <source>
        <dbReference type="Proteomes" id="UP001165667"/>
    </source>
</evidence>
<dbReference type="CDD" id="cd07897">
    <property type="entry name" value="Adenylation_DNA_ligase_Bac1"/>
    <property type="match status" value="1"/>
</dbReference>
<sequence>MKAFAQLLDRLSFEPSRNGKLRLMADFFRRTPDPERGYALAALTDTLKFQHAKPALVRALLEERVDPVLFNLSYHYVGDLSETAALLWPAAAHPGEPPLLSEVVMTLATTSRAAFPRQLTLWLDTLDEIGRWALLKLITGSLRIGVSARLAKTAVAILGGHEPNEIEDVWHGLVIPYGQLFAWMDGTGPRPASVDPAPYRPAMLAHPLEERDVASLDPKDFSAEWKWDGIRVQAVAGHDADGRRIAKLHSRAGEDISAAFPDLIESLRDPRFGDSALDGELLIMREGRVQSFGTLQQRLNRKTVSVKAMADYPAHLRAYDLLAESGEDLRSLPFTERRERLEALVDRLHDPRVDLSPIVAFDSWEQLAEFRADPVQAGAGPDADAIEGLMLKRRESAYVPGRPKGLWFKWKRNPFNVDAVLMYAQRGHGKRASFYSDYTFGVWRGTPEAQELVPVGKAYSGFTDEELTRLDRYVRNNTTSRFGPVREVEHTTEKGLVLEIAFEGLNRSTRHKSGLAMRFPRVNRIRWDKPTGEADRIEVLESLLNSPNER</sequence>
<evidence type="ECO:0000256" key="6">
    <source>
        <dbReference type="ARBA" id="ARBA00022741"/>
    </source>
</evidence>
<keyword evidence="3" id="KW-0132">Cell division</keyword>
<dbReference type="Proteomes" id="UP001165667">
    <property type="component" value="Unassembled WGS sequence"/>
</dbReference>
<keyword evidence="12" id="KW-0131">Cell cycle</keyword>
<evidence type="ECO:0000259" key="14">
    <source>
        <dbReference type="PROSITE" id="PS50160"/>
    </source>
</evidence>
<dbReference type="InterPro" id="IPR012340">
    <property type="entry name" value="NA-bd_OB-fold"/>
</dbReference>
<evidence type="ECO:0000256" key="5">
    <source>
        <dbReference type="ARBA" id="ARBA00022723"/>
    </source>
</evidence>
<keyword evidence="6" id="KW-0547">Nucleotide-binding</keyword>
<dbReference type="Pfam" id="PF04679">
    <property type="entry name" value="DNA_ligase_A_C"/>
    <property type="match status" value="1"/>
</dbReference>
<dbReference type="AlphaFoldDB" id="A0AA41YTY7"/>
<dbReference type="NCBIfam" id="TIGR04120">
    <property type="entry name" value="DNA_lig_bact"/>
    <property type="match status" value="1"/>
</dbReference>
<proteinExistence type="predicted"/>
<dbReference type="PANTHER" id="PTHR45674">
    <property type="entry name" value="DNA LIGASE 1/3 FAMILY MEMBER"/>
    <property type="match status" value="1"/>
</dbReference>
<dbReference type="EC" id="6.5.1.1" evidence="1"/>
<dbReference type="FunFam" id="2.40.50.140:FF:000228">
    <property type="entry name" value="ATP-dependent DNA ligase"/>
    <property type="match status" value="1"/>
</dbReference>
<feature type="domain" description="ATP-dependent DNA ligase family profile" evidence="14">
    <location>
        <begin position="307"/>
        <end position="444"/>
    </location>
</feature>
<reference evidence="15" key="1">
    <citation type="submission" date="2022-05" db="EMBL/GenBank/DDBJ databases">
        <authorList>
            <person name="Pankratov T."/>
        </authorList>
    </citation>
    <scope>NUCLEOTIDE SEQUENCE</scope>
    <source>
        <strain evidence="15">BP6-180914</strain>
    </source>
</reference>
<keyword evidence="4" id="KW-0235">DNA replication</keyword>
<keyword evidence="8" id="KW-0067">ATP-binding</keyword>
<dbReference type="GO" id="GO:0005524">
    <property type="term" value="F:ATP binding"/>
    <property type="evidence" value="ECO:0007669"/>
    <property type="project" value="UniProtKB-KW"/>
</dbReference>
<dbReference type="InterPro" id="IPR016059">
    <property type="entry name" value="DNA_ligase_ATP-dep_CS"/>
</dbReference>
<evidence type="ECO:0000256" key="3">
    <source>
        <dbReference type="ARBA" id="ARBA00022618"/>
    </source>
</evidence>
<evidence type="ECO:0000313" key="15">
    <source>
        <dbReference type="EMBL" id="MCW6506793.1"/>
    </source>
</evidence>
<dbReference type="GO" id="GO:0003910">
    <property type="term" value="F:DNA ligase (ATP) activity"/>
    <property type="evidence" value="ECO:0007669"/>
    <property type="project" value="UniProtKB-EC"/>
</dbReference>
<dbReference type="InterPro" id="IPR012310">
    <property type="entry name" value="DNA_ligase_ATP-dep_cent"/>
</dbReference>
<dbReference type="Gene3D" id="1.10.3260.10">
    <property type="entry name" value="DNA ligase, ATP-dependent, N-terminal domain"/>
    <property type="match status" value="1"/>
</dbReference>
<evidence type="ECO:0000256" key="10">
    <source>
        <dbReference type="ARBA" id="ARBA00023172"/>
    </source>
</evidence>
<dbReference type="CDD" id="cd07972">
    <property type="entry name" value="OBF_DNA_ligase_Arch_LigB"/>
    <property type="match status" value="1"/>
</dbReference>
<organism evidence="15 16">
    <name type="scientific">Lichenifustis flavocetrariae</name>
    <dbReference type="NCBI Taxonomy" id="2949735"/>
    <lineage>
        <taxon>Bacteria</taxon>
        <taxon>Pseudomonadati</taxon>
        <taxon>Pseudomonadota</taxon>
        <taxon>Alphaproteobacteria</taxon>
        <taxon>Hyphomicrobiales</taxon>
        <taxon>Lichenihabitantaceae</taxon>
        <taxon>Lichenifustis</taxon>
    </lineage>
</organism>
<evidence type="ECO:0000256" key="7">
    <source>
        <dbReference type="ARBA" id="ARBA00022763"/>
    </source>
</evidence>
<dbReference type="PANTHER" id="PTHR45674:SF13">
    <property type="entry name" value="DNA LIGASE-RELATED"/>
    <property type="match status" value="1"/>
</dbReference>
<dbReference type="PROSITE" id="PS00697">
    <property type="entry name" value="DNA_LIGASE_A1"/>
    <property type="match status" value="1"/>
</dbReference>
<name>A0AA41YTY7_9HYPH</name>
<dbReference type="GO" id="GO:0003677">
    <property type="term" value="F:DNA binding"/>
    <property type="evidence" value="ECO:0007669"/>
    <property type="project" value="InterPro"/>
</dbReference>
<keyword evidence="5" id="KW-0479">Metal-binding</keyword>
<evidence type="ECO:0000256" key="1">
    <source>
        <dbReference type="ARBA" id="ARBA00012727"/>
    </source>
</evidence>
<dbReference type="Gene3D" id="3.30.470.30">
    <property type="entry name" value="DNA ligase/mRNA capping enzyme"/>
    <property type="match status" value="1"/>
</dbReference>
<dbReference type="InterPro" id="IPR026333">
    <property type="entry name" value="ATP_dep_DNA_lig_pp_1105_fam"/>
</dbReference>
<evidence type="ECO:0000256" key="4">
    <source>
        <dbReference type="ARBA" id="ARBA00022705"/>
    </source>
</evidence>
<comment type="catalytic activity">
    <reaction evidence="13">
        <text>ATP + (deoxyribonucleotide)n-3'-hydroxyl + 5'-phospho-(deoxyribonucleotide)m = (deoxyribonucleotide)n+m + AMP + diphosphate.</text>
        <dbReference type="EC" id="6.5.1.1"/>
    </reaction>
</comment>
<evidence type="ECO:0000256" key="13">
    <source>
        <dbReference type="ARBA" id="ARBA00034003"/>
    </source>
</evidence>
<evidence type="ECO:0000256" key="9">
    <source>
        <dbReference type="ARBA" id="ARBA00022842"/>
    </source>
</evidence>
<dbReference type="PROSITE" id="PS50160">
    <property type="entry name" value="DNA_LIGASE_A3"/>
    <property type="match status" value="1"/>
</dbReference>